<dbReference type="Gene3D" id="1.10.238.10">
    <property type="entry name" value="EF-hand"/>
    <property type="match status" value="1"/>
</dbReference>
<gene>
    <name evidence="3" type="ORF">V1264_002219</name>
</gene>
<dbReference type="InterPro" id="IPR018247">
    <property type="entry name" value="EF_Hand_1_Ca_BS"/>
</dbReference>
<evidence type="ECO:0000313" key="3">
    <source>
        <dbReference type="EMBL" id="KAK7116557.1"/>
    </source>
</evidence>
<dbReference type="Proteomes" id="UP001374579">
    <property type="component" value="Unassembled WGS sequence"/>
</dbReference>
<accession>A0AAN9C2Z9</accession>
<name>A0AAN9C2Z9_9CAEN</name>
<dbReference type="AlphaFoldDB" id="A0AAN9C2Z9"/>
<dbReference type="PROSITE" id="PS00018">
    <property type="entry name" value="EF_HAND_1"/>
    <property type="match status" value="1"/>
</dbReference>
<protein>
    <recommendedName>
        <fullName evidence="2">EF-hand domain-containing protein</fullName>
    </recommendedName>
</protein>
<proteinExistence type="predicted"/>
<dbReference type="GO" id="GO:0005509">
    <property type="term" value="F:calcium ion binding"/>
    <property type="evidence" value="ECO:0007669"/>
    <property type="project" value="InterPro"/>
</dbReference>
<dbReference type="InterPro" id="IPR011992">
    <property type="entry name" value="EF-hand-dom_pair"/>
</dbReference>
<organism evidence="3 4">
    <name type="scientific">Littorina saxatilis</name>
    <dbReference type="NCBI Taxonomy" id="31220"/>
    <lineage>
        <taxon>Eukaryota</taxon>
        <taxon>Metazoa</taxon>
        <taxon>Spiralia</taxon>
        <taxon>Lophotrochozoa</taxon>
        <taxon>Mollusca</taxon>
        <taxon>Gastropoda</taxon>
        <taxon>Caenogastropoda</taxon>
        <taxon>Littorinimorpha</taxon>
        <taxon>Littorinoidea</taxon>
        <taxon>Littorinidae</taxon>
        <taxon>Littorina</taxon>
    </lineage>
</organism>
<evidence type="ECO:0000259" key="2">
    <source>
        <dbReference type="PROSITE" id="PS50222"/>
    </source>
</evidence>
<dbReference type="SMART" id="SM00054">
    <property type="entry name" value="EFh"/>
    <property type="match status" value="1"/>
</dbReference>
<sequence>MKGGSINRDERQTVLDHFFRLACLQAMAEDGDKASDLDPARVDEVVHVRLTRTEFAEALGMQPSSIFVRNIFLLADSDGDGFVSFHEFLRLFAVFLKGL</sequence>
<comment type="caution">
    <text evidence="3">The sequence shown here is derived from an EMBL/GenBank/DDBJ whole genome shotgun (WGS) entry which is preliminary data.</text>
</comment>
<reference evidence="3 4" key="1">
    <citation type="submission" date="2024-02" db="EMBL/GenBank/DDBJ databases">
        <title>Chromosome-scale genome assembly of the rough periwinkle Littorina saxatilis.</title>
        <authorList>
            <person name="De Jode A."/>
            <person name="Faria R."/>
            <person name="Formenti G."/>
            <person name="Sims Y."/>
            <person name="Smith T.P."/>
            <person name="Tracey A."/>
            <person name="Wood J.M.D."/>
            <person name="Zagrodzka Z.B."/>
            <person name="Johannesson K."/>
            <person name="Butlin R.K."/>
            <person name="Leder E.H."/>
        </authorList>
    </citation>
    <scope>NUCLEOTIDE SEQUENCE [LARGE SCALE GENOMIC DNA]</scope>
    <source>
        <strain evidence="3">Snail1</strain>
        <tissue evidence="3">Muscle</tissue>
    </source>
</reference>
<evidence type="ECO:0000313" key="4">
    <source>
        <dbReference type="Proteomes" id="UP001374579"/>
    </source>
</evidence>
<dbReference type="PROSITE" id="PS50222">
    <property type="entry name" value="EF_HAND_2"/>
    <property type="match status" value="1"/>
</dbReference>
<feature type="domain" description="EF-hand" evidence="2">
    <location>
        <begin position="63"/>
        <end position="98"/>
    </location>
</feature>
<keyword evidence="1" id="KW-0106">Calcium</keyword>
<keyword evidence="4" id="KW-1185">Reference proteome</keyword>
<dbReference type="SUPFAM" id="SSF47473">
    <property type="entry name" value="EF-hand"/>
    <property type="match status" value="1"/>
</dbReference>
<dbReference type="InterPro" id="IPR002048">
    <property type="entry name" value="EF_hand_dom"/>
</dbReference>
<dbReference type="Pfam" id="PF00036">
    <property type="entry name" value="EF-hand_1"/>
    <property type="match status" value="1"/>
</dbReference>
<evidence type="ECO:0000256" key="1">
    <source>
        <dbReference type="ARBA" id="ARBA00022837"/>
    </source>
</evidence>
<dbReference type="EMBL" id="JBAMIC010000001">
    <property type="protein sequence ID" value="KAK7116557.1"/>
    <property type="molecule type" value="Genomic_DNA"/>
</dbReference>